<feature type="domain" description="3-oxo-5-alpha-steroid 4-dehydrogenase C-terminal" evidence="10">
    <location>
        <begin position="187"/>
        <end position="302"/>
    </location>
</feature>
<dbReference type="Pfam" id="PF02544">
    <property type="entry name" value="Steroid_dh"/>
    <property type="match status" value="1"/>
</dbReference>
<evidence type="ECO:0000256" key="1">
    <source>
        <dbReference type="ARBA" id="ARBA00004127"/>
    </source>
</evidence>
<keyword evidence="3 9" id="KW-0812">Transmembrane</keyword>
<dbReference type="GO" id="GO:0102389">
    <property type="term" value="F:polyprenol reductase activity"/>
    <property type="evidence" value="ECO:0007669"/>
    <property type="project" value="UniProtKB-UniRule"/>
</dbReference>
<evidence type="ECO:0000256" key="3">
    <source>
        <dbReference type="ARBA" id="ARBA00022692"/>
    </source>
</evidence>
<dbReference type="GO" id="GO:0003865">
    <property type="term" value="F:3-oxo-5-alpha-steroid 4-dehydrogenase activity"/>
    <property type="evidence" value="ECO:0007669"/>
    <property type="project" value="TreeGrafter"/>
</dbReference>
<feature type="transmembrane region" description="Helical" evidence="9">
    <location>
        <begin position="150"/>
        <end position="172"/>
    </location>
</feature>
<feature type="transmembrane region" description="Helical" evidence="9">
    <location>
        <begin position="7"/>
        <end position="27"/>
    </location>
</feature>
<keyword evidence="5 9" id="KW-0472">Membrane</keyword>
<sequence>MQTNIICIIFIFSSVFTGIIGLLLNYMEFYLPSVITRTYRYGKYSVDEYQSLLAKLEVPKRWFKHFYIFAAPASSYVLYLVICKYLWNDNISKNVIWILDICLGSFRQALVSPESTFIATVLLTLHCWKRFYETHFVNIFSDKMMNISHYIIGFYHYTGTLICIIGESKGFVEGSEGNFSWKKITYLQLICAIIFVLSSYVQFRTNLILSKLRRNKDGKINSITYKIPYGGLFKYISGALQLTEIIIYITLSIILWQSSTYHYVTIWVLINQTSTAVLTHRWYIETFKNYPTSRKILLPYIF</sequence>
<evidence type="ECO:0000256" key="8">
    <source>
        <dbReference type="ARBA" id="ARBA00049427"/>
    </source>
</evidence>
<comment type="caution">
    <text evidence="11">The sequence shown here is derived from an EMBL/GenBank/DDBJ whole genome shotgun (WGS) entry which is preliminary data.</text>
</comment>
<evidence type="ECO:0000313" key="11">
    <source>
        <dbReference type="EMBL" id="KAK9304613.1"/>
    </source>
</evidence>
<feature type="transmembrane region" description="Helical" evidence="9">
    <location>
        <begin position="232"/>
        <end position="255"/>
    </location>
</feature>
<dbReference type="Proteomes" id="UP001432146">
    <property type="component" value="Unassembled WGS sequence"/>
</dbReference>
<dbReference type="AlphaFoldDB" id="A0AAW1A614"/>
<evidence type="ECO:0000256" key="4">
    <source>
        <dbReference type="ARBA" id="ARBA00022989"/>
    </source>
</evidence>
<feature type="transmembrane region" description="Helical" evidence="9">
    <location>
        <begin position="261"/>
        <end position="284"/>
    </location>
</feature>
<comment type="pathway">
    <text evidence="9">Protein modification; protein glycosylation.</text>
</comment>
<dbReference type="GO" id="GO:0160198">
    <property type="term" value="F:polyprenal reductase activity"/>
    <property type="evidence" value="ECO:0007669"/>
    <property type="project" value="UniProtKB-EC"/>
</dbReference>
<comment type="catalytic activity">
    <reaction evidence="8 9">
        <text>a di-trans,poly-cis-dolichal + NADP(+) = a di-trans,poly-cis-polyprenal + NADPH + H(+)</text>
        <dbReference type="Rhea" id="RHEA:80727"/>
        <dbReference type="Rhea" id="RHEA-COMP:19536"/>
        <dbReference type="Rhea" id="RHEA-COMP:19537"/>
        <dbReference type="ChEBI" id="CHEBI:15378"/>
        <dbReference type="ChEBI" id="CHEBI:57783"/>
        <dbReference type="ChEBI" id="CHEBI:58349"/>
        <dbReference type="ChEBI" id="CHEBI:231623"/>
        <dbReference type="ChEBI" id="CHEBI:231637"/>
        <dbReference type="EC" id="1.3.1.94"/>
    </reaction>
    <physiologicalReaction direction="right-to-left" evidence="8 9">
        <dbReference type="Rhea" id="RHEA:80729"/>
    </physiologicalReaction>
</comment>
<evidence type="ECO:0000256" key="9">
    <source>
        <dbReference type="RuleBase" id="RU367081"/>
    </source>
</evidence>
<feature type="transmembrane region" description="Helical" evidence="9">
    <location>
        <begin position="184"/>
        <end position="203"/>
    </location>
</feature>
<evidence type="ECO:0000256" key="2">
    <source>
        <dbReference type="ARBA" id="ARBA00012522"/>
    </source>
</evidence>
<evidence type="ECO:0000256" key="7">
    <source>
        <dbReference type="ARBA" id="ARBA00047186"/>
    </source>
</evidence>
<dbReference type="InterPro" id="IPR001104">
    <property type="entry name" value="3-oxo-5_a-steroid_4-DH_C"/>
</dbReference>
<dbReference type="InterPro" id="IPR039698">
    <property type="entry name" value="Dfg10/SRD5A3"/>
</dbReference>
<reference evidence="11 12" key="1">
    <citation type="submission" date="2024-05" db="EMBL/GenBank/DDBJ databases">
        <title>The nuclear and mitochondrial genome assemblies of Tetragonisca angustula (Apidae: Meliponini), a tiny yet remarkable pollinator in the Neotropics.</title>
        <authorList>
            <person name="Ferrari R."/>
            <person name="Ricardo P.C."/>
            <person name="Dias F.C."/>
            <person name="Araujo N.S."/>
            <person name="Soares D.O."/>
            <person name="Zhou Q.-S."/>
            <person name="Zhu C.-D."/>
            <person name="Coutinho L."/>
            <person name="Airas M.C."/>
            <person name="Batista T.M."/>
        </authorList>
    </citation>
    <scope>NUCLEOTIDE SEQUENCE [LARGE SCALE GENOMIC DNA]</scope>
    <source>
        <strain evidence="11">ASF017062</strain>
        <tissue evidence="11">Abdomen</tissue>
    </source>
</reference>
<evidence type="ECO:0000256" key="6">
    <source>
        <dbReference type="ARBA" id="ARBA00046320"/>
    </source>
</evidence>
<keyword evidence="9" id="KW-0256">Endoplasmic reticulum</keyword>
<gene>
    <name evidence="11" type="ORF">QLX08_004045</name>
</gene>
<organism evidence="11 12">
    <name type="scientific">Tetragonisca angustula</name>
    <dbReference type="NCBI Taxonomy" id="166442"/>
    <lineage>
        <taxon>Eukaryota</taxon>
        <taxon>Metazoa</taxon>
        <taxon>Ecdysozoa</taxon>
        <taxon>Arthropoda</taxon>
        <taxon>Hexapoda</taxon>
        <taxon>Insecta</taxon>
        <taxon>Pterygota</taxon>
        <taxon>Neoptera</taxon>
        <taxon>Endopterygota</taxon>
        <taxon>Hymenoptera</taxon>
        <taxon>Apocrita</taxon>
        <taxon>Aculeata</taxon>
        <taxon>Apoidea</taxon>
        <taxon>Anthophila</taxon>
        <taxon>Apidae</taxon>
        <taxon>Tetragonisca</taxon>
    </lineage>
</organism>
<dbReference type="GO" id="GO:0016095">
    <property type="term" value="P:polyprenol catabolic process"/>
    <property type="evidence" value="ECO:0007669"/>
    <property type="project" value="UniProtKB-UniRule"/>
</dbReference>
<dbReference type="PANTHER" id="PTHR14624:SF0">
    <property type="entry name" value="POLYPRENOL REDUCTASE"/>
    <property type="match status" value="1"/>
</dbReference>
<evidence type="ECO:0000256" key="5">
    <source>
        <dbReference type="ARBA" id="ARBA00023136"/>
    </source>
</evidence>
<dbReference type="GO" id="GO:0006488">
    <property type="term" value="P:dolichol-linked oligosaccharide biosynthetic process"/>
    <property type="evidence" value="ECO:0007669"/>
    <property type="project" value="UniProtKB-UniRule"/>
</dbReference>
<comment type="function">
    <text evidence="9">Plays a key role in early steps of protein N-linked glycosylation by being involved in the conversion of polyprenol into dolichol. Acts as a polyprenal reductase that mediates the reduction of polyprenal into dolichal in a NADP-dependent mechanism. Dolichols are required for the synthesis of dolichol-linked monosaccharides and the oligosaccharide precursor used for N-glycosylation.</text>
</comment>
<accession>A0AAW1A614</accession>
<proteinExistence type="inferred from homology"/>
<dbReference type="EC" id="1.3.1.94" evidence="2 9"/>
<dbReference type="EMBL" id="JAWNGG020000061">
    <property type="protein sequence ID" value="KAK9304613.1"/>
    <property type="molecule type" value="Genomic_DNA"/>
</dbReference>
<feature type="transmembrane region" description="Helical" evidence="9">
    <location>
        <begin position="66"/>
        <end position="87"/>
    </location>
</feature>
<dbReference type="PROSITE" id="PS50244">
    <property type="entry name" value="S5A_REDUCTASE"/>
    <property type="match status" value="1"/>
</dbReference>
<evidence type="ECO:0000313" key="12">
    <source>
        <dbReference type="Proteomes" id="UP001432146"/>
    </source>
</evidence>
<keyword evidence="12" id="KW-1185">Reference proteome</keyword>
<keyword evidence="9" id="KW-0560">Oxidoreductase</keyword>
<comment type="subcellular location">
    <subcellularLocation>
        <location evidence="1">Endomembrane system</location>
        <topology evidence="1">Multi-pass membrane protein</topology>
    </subcellularLocation>
    <subcellularLocation>
        <location evidence="9">Endoplasmic reticulum membrane</location>
    </subcellularLocation>
</comment>
<evidence type="ECO:0000259" key="10">
    <source>
        <dbReference type="Pfam" id="PF02544"/>
    </source>
</evidence>
<comment type="similarity">
    <text evidence="6 9">Belongs to the steroid 5-alpha reductase family. Polyprenal reductase subfamily.</text>
</comment>
<keyword evidence="9" id="KW-0521">NADP</keyword>
<name>A0AAW1A614_9HYME</name>
<protein>
    <recommendedName>
        <fullName evidence="7 9">Polyprenal reductase</fullName>
        <ecNumber evidence="2 9">1.3.1.94</ecNumber>
    </recommendedName>
</protein>
<dbReference type="PANTHER" id="PTHR14624">
    <property type="entry name" value="DFG10 PROTEIN"/>
    <property type="match status" value="1"/>
</dbReference>
<dbReference type="GO" id="GO:0005789">
    <property type="term" value="C:endoplasmic reticulum membrane"/>
    <property type="evidence" value="ECO:0007669"/>
    <property type="project" value="UniProtKB-SubCell"/>
</dbReference>
<keyword evidence="4 9" id="KW-1133">Transmembrane helix</keyword>